<evidence type="ECO:0000259" key="3">
    <source>
        <dbReference type="Pfam" id="PF15295"/>
    </source>
</evidence>
<accession>A0AAE1B4T5</accession>
<evidence type="ECO:0000256" key="1">
    <source>
        <dbReference type="ARBA" id="ARBA00023054"/>
    </source>
</evidence>
<feature type="compositionally biased region" description="Basic residues" evidence="2">
    <location>
        <begin position="275"/>
        <end position="284"/>
    </location>
</feature>
<feature type="domain" description="Coiled-coil" evidence="3">
    <location>
        <begin position="12"/>
        <end position="137"/>
    </location>
</feature>
<feature type="compositionally biased region" description="Low complexity" evidence="2">
    <location>
        <begin position="315"/>
        <end position="337"/>
    </location>
</feature>
<feature type="compositionally biased region" description="Low complexity" evidence="2">
    <location>
        <begin position="375"/>
        <end position="409"/>
    </location>
</feature>
<dbReference type="InterPro" id="IPR029311">
    <property type="entry name" value="CCDC50_N"/>
</dbReference>
<feature type="compositionally biased region" description="Polar residues" evidence="2">
    <location>
        <begin position="302"/>
        <end position="314"/>
    </location>
</feature>
<feature type="compositionally biased region" description="Polar residues" evidence="2">
    <location>
        <begin position="448"/>
        <end position="467"/>
    </location>
</feature>
<feature type="region of interest" description="Disordered" evidence="2">
    <location>
        <begin position="543"/>
        <end position="595"/>
    </location>
</feature>
<reference evidence="4" key="1">
    <citation type="journal article" date="2023" name="G3 (Bethesda)">
        <title>A reference genome for the long-term kleptoplast-retaining sea slug Elysia crispata morphotype clarki.</title>
        <authorList>
            <person name="Eastman K.E."/>
            <person name="Pendleton A.L."/>
            <person name="Shaikh M.A."/>
            <person name="Suttiyut T."/>
            <person name="Ogas R."/>
            <person name="Tomko P."/>
            <person name="Gavelis G."/>
            <person name="Widhalm J.R."/>
            <person name="Wisecaver J.H."/>
        </authorList>
    </citation>
    <scope>NUCLEOTIDE SEQUENCE</scope>
    <source>
        <strain evidence="4">ECLA1</strain>
    </source>
</reference>
<evidence type="ECO:0000256" key="2">
    <source>
        <dbReference type="SAM" id="MobiDB-lite"/>
    </source>
</evidence>
<sequence>MAEAPDSEGEQTLPRKGRVQAVRQQWSVHEDGALAYSKQQEEFVEHYGMNRFHRRTVREDIPIAKFVQSEEEMRQQEERMRELQALKIQAEEDERVAKMMTERLKRDVASEEALREMDDEEIARQLQEKEKKKYERHLEKKREKMLKEERKVLEAALARESEEARLAVNSDSGSGRIGDSLESLDAQGVNIKRVTPGGRIEDEGDFSDFYKLPDELDEVSRMEIQASQDEELARLLQEQEHKRSKAEVDQDKLRQIEFQDEKLARVIQEQERIRLKKAKQRHKEKKEAQRQKQAEQLPLGASANTMNQLQLQHSPDSGLGPADADAAASPAIPIAGATSNQAPHTRYRRNSYTQAFDSPPSPPRSQPPPRRPAGTNPAANTAQPVPAPTAVASGRPSQPRSGPPQAQSQLSQSVPRSAYIGPGGGGMSTLESARRIAAGDPERIRALQDSSSSQSGGTPRLRNSASVQERPITPRDGSSTMDIIRAHSHHGGTRGGPPQHNSSHHSSDPVTYAEPYGHHQGTGVGSNRPELRDSEVTEVKKWMGSANGGADIDPRRGPPPQYPHHLKQQRQAQHTHNTYYSSDEDDDPHLASNGSAGFNIAAAIDPTYQRRHPELSIPSDGGAHGAPHIPFSRSLPQADGELEWDPGLRGSLRKTKAPLHLHEDSLGPNASQHSGAEMDPVMSSWQPVQGQRRGDGTRPRGHAGGKHRGGGSGDSSKKDKGSCKQQ</sequence>
<evidence type="ECO:0000313" key="5">
    <source>
        <dbReference type="Proteomes" id="UP001283361"/>
    </source>
</evidence>
<dbReference type="PANTHER" id="PTHR22115">
    <property type="entry name" value="C3ORF6 PROTEIN-RELATED"/>
    <property type="match status" value="1"/>
</dbReference>
<feature type="compositionally biased region" description="Basic and acidic residues" evidence="2">
    <location>
        <begin position="715"/>
        <end position="726"/>
    </location>
</feature>
<feature type="region of interest" description="Disordered" evidence="2">
    <location>
        <begin position="275"/>
        <end position="531"/>
    </location>
</feature>
<dbReference type="AlphaFoldDB" id="A0AAE1B4T5"/>
<feature type="region of interest" description="Disordered" evidence="2">
    <location>
        <begin position="161"/>
        <end position="181"/>
    </location>
</feature>
<dbReference type="Pfam" id="PF15295">
    <property type="entry name" value="CCDC50_N"/>
    <property type="match status" value="1"/>
</dbReference>
<evidence type="ECO:0000313" key="4">
    <source>
        <dbReference type="EMBL" id="KAK3798612.1"/>
    </source>
</evidence>
<feature type="compositionally biased region" description="Polar residues" evidence="2">
    <location>
        <begin position="569"/>
        <end position="581"/>
    </location>
</feature>
<dbReference type="InterPro" id="IPR039303">
    <property type="entry name" value="CCDC50"/>
</dbReference>
<protein>
    <recommendedName>
        <fullName evidence="3">Coiled-coil domain-containing protein</fullName>
    </recommendedName>
</protein>
<dbReference type="PANTHER" id="PTHR22115:SF4">
    <property type="entry name" value="COILED-COIL DOMAIN-CONTAINING PROTEIN"/>
    <property type="match status" value="1"/>
</dbReference>
<feature type="compositionally biased region" description="Basic residues" evidence="2">
    <location>
        <begin position="699"/>
        <end position="709"/>
    </location>
</feature>
<name>A0AAE1B4T5_9GAST</name>
<keyword evidence="5" id="KW-1185">Reference proteome</keyword>
<feature type="region of interest" description="Disordered" evidence="2">
    <location>
        <begin position="612"/>
        <end position="726"/>
    </location>
</feature>
<dbReference type="Proteomes" id="UP001283361">
    <property type="component" value="Unassembled WGS sequence"/>
</dbReference>
<feature type="compositionally biased region" description="Pro residues" evidence="2">
    <location>
        <begin position="359"/>
        <end position="371"/>
    </location>
</feature>
<gene>
    <name evidence="4" type="ORF">RRG08_005023</name>
</gene>
<keyword evidence="1" id="KW-0175">Coiled coil</keyword>
<dbReference type="EMBL" id="JAWDGP010000657">
    <property type="protein sequence ID" value="KAK3798612.1"/>
    <property type="molecule type" value="Genomic_DNA"/>
</dbReference>
<proteinExistence type="predicted"/>
<organism evidence="4 5">
    <name type="scientific">Elysia crispata</name>
    <name type="common">lettuce slug</name>
    <dbReference type="NCBI Taxonomy" id="231223"/>
    <lineage>
        <taxon>Eukaryota</taxon>
        <taxon>Metazoa</taxon>
        <taxon>Spiralia</taxon>
        <taxon>Lophotrochozoa</taxon>
        <taxon>Mollusca</taxon>
        <taxon>Gastropoda</taxon>
        <taxon>Heterobranchia</taxon>
        <taxon>Euthyneura</taxon>
        <taxon>Panpulmonata</taxon>
        <taxon>Sacoglossa</taxon>
        <taxon>Placobranchoidea</taxon>
        <taxon>Plakobranchidae</taxon>
        <taxon>Elysia</taxon>
    </lineage>
</organism>
<comment type="caution">
    <text evidence="4">The sequence shown here is derived from an EMBL/GenBank/DDBJ whole genome shotgun (WGS) entry which is preliminary data.</text>
</comment>